<gene>
    <name evidence="6" type="ORF">PVAND_017242</name>
</gene>
<dbReference type="InterPro" id="IPR039417">
    <property type="entry name" value="Peptidase_C1A_papain-like"/>
</dbReference>
<evidence type="ECO:0000313" key="6">
    <source>
        <dbReference type="EMBL" id="KAG5669354.1"/>
    </source>
</evidence>
<dbReference type="GO" id="GO:0006508">
    <property type="term" value="P:proteolysis"/>
    <property type="evidence" value="ECO:0007669"/>
    <property type="project" value="InterPro"/>
</dbReference>
<reference evidence="6" key="1">
    <citation type="submission" date="2021-03" db="EMBL/GenBank/DDBJ databases">
        <title>Chromosome level genome of the anhydrobiotic midge Polypedilum vanderplanki.</title>
        <authorList>
            <person name="Yoshida Y."/>
            <person name="Kikawada T."/>
            <person name="Gusev O."/>
        </authorList>
    </citation>
    <scope>NUCLEOTIDE SEQUENCE</scope>
    <source>
        <strain evidence="6">NIAS01</strain>
        <tissue evidence="6">Whole body or cell culture</tissue>
    </source>
</reference>
<name>A0A9J6BI18_POLVA</name>
<dbReference type="InterPro" id="IPR013128">
    <property type="entry name" value="Peptidase_C1A"/>
</dbReference>
<dbReference type="AlphaFoldDB" id="A0A9J6BI18"/>
<dbReference type="EMBL" id="JADBJN010000004">
    <property type="protein sequence ID" value="KAG5669354.1"/>
    <property type="molecule type" value="Genomic_DNA"/>
</dbReference>
<dbReference type="SUPFAM" id="SSF54001">
    <property type="entry name" value="Cysteine proteinases"/>
    <property type="match status" value="1"/>
</dbReference>
<dbReference type="InterPro" id="IPR025660">
    <property type="entry name" value="Pept_his_AS"/>
</dbReference>
<keyword evidence="7" id="KW-1185">Reference proteome</keyword>
<dbReference type="SMART" id="SM00645">
    <property type="entry name" value="Pept_C1"/>
    <property type="match status" value="1"/>
</dbReference>
<evidence type="ECO:0000256" key="2">
    <source>
        <dbReference type="ARBA" id="ARBA00023157"/>
    </source>
</evidence>
<keyword evidence="3" id="KW-0732">Signal</keyword>
<proteinExistence type="inferred from homology"/>
<dbReference type="PANTHER" id="PTHR12411">
    <property type="entry name" value="CYSTEINE PROTEASE FAMILY C1-RELATED"/>
    <property type="match status" value="1"/>
</dbReference>
<dbReference type="PROSITE" id="PS00639">
    <property type="entry name" value="THIOL_PROTEASE_HIS"/>
    <property type="match status" value="1"/>
</dbReference>
<protein>
    <submittedName>
        <fullName evidence="6">Uncharacterized protein</fullName>
    </submittedName>
</protein>
<dbReference type="InterPro" id="IPR038765">
    <property type="entry name" value="Papain-like_cys_pep_sf"/>
</dbReference>
<evidence type="ECO:0000259" key="5">
    <source>
        <dbReference type="SMART" id="SM00848"/>
    </source>
</evidence>
<evidence type="ECO:0000256" key="3">
    <source>
        <dbReference type="SAM" id="SignalP"/>
    </source>
</evidence>
<evidence type="ECO:0000313" key="7">
    <source>
        <dbReference type="Proteomes" id="UP001107558"/>
    </source>
</evidence>
<dbReference type="Pfam" id="PF00112">
    <property type="entry name" value="Peptidase_C1"/>
    <property type="match status" value="1"/>
</dbReference>
<dbReference type="Gene3D" id="3.90.70.10">
    <property type="entry name" value="Cysteine proteinases"/>
    <property type="match status" value="1"/>
</dbReference>
<comment type="caution">
    <text evidence="6">The sequence shown here is derived from an EMBL/GenBank/DDBJ whole genome shotgun (WGS) entry which is preliminary data.</text>
</comment>
<dbReference type="PRINTS" id="PR00705">
    <property type="entry name" value="PAPAIN"/>
</dbReference>
<feature type="signal peptide" evidence="3">
    <location>
        <begin position="1"/>
        <end position="18"/>
    </location>
</feature>
<organism evidence="6 7">
    <name type="scientific">Polypedilum vanderplanki</name>
    <name type="common">Sleeping chironomid midge</name>
    <dbReference type="NCBI Taxonomy" id="319348"/>
    <lineage>
        <taxon>Eukaryota</taxon>
        <taxon>Metazoa</taxon>
        <taxon>Ecdysozoa</taxon>
        <taxon>Arthropoda</taxon>
        <taxon>Hexapoda</taxon>
        <taxon>Insecta</taxon>
        <taxon>Pterygota</taxon>
        <taxon>Neoptera</taxon>
        <taxon>Endopterygota</taxon>
        <taxon>Diptera</taxon>
        <taxon>Nematocera</taxon>
        <taxon>Chironomoidea</taxon>
        <taxon>Chironomidae</taxon>
        <taxon>Chironominae</taxon>
        <taxon>Polypedilum</taxon>
        <taxon>Polypedilum</taxon>
    </lineage>
</organism>
<dbReference type="InterPro" id="IPR013201">
    <property type="entry name" value="Prot_inhib_I29"/>
</dbReference>
<sequence>MKLYSLLLLLISITFVASFSKELEKEFKAYVKKFNKKYKNKFEENRAKKFFKKCLNEINETNKKNLGFTLAPSVFCDQDPKTFHKGESLSVPAPPLSLGRAVSFVDPSIYPPGPPSVDWTTSGCISRVKDESFYCGACYAFSAIAALEAHWCLKNNISVTMSEQMIIDCTNKYYGNKACEGGSQGASWTYIQNIADGIESDETYPYNEFNESIAKTFQPCKYNRSRSVATVIGYSRIRSNNPELIKNAIAAVGPVAASMNGAIPSFAYYDTGVYSDPACIPSMSHSVLIVGYGVDDSVDPPMPYWLCKNSWSSDWGGMQGYFKIQRGVNMCGIENQLVYPIVPDAASYKAKKRIG</sequence>
<dbReference type="GO" id="GO:0008234">
    <property type="term" value="F:cysteine-type peptidase activity"/>
    <property type="evidence" value="ECO:0007669"/>
    <property type="project" value="InterPro"/>
</dbReference>
<dbReference type="FunFam" id="3.90.70.10:FF:000332">
    <property type="entry name" value="Cathepsin L1"/>
    <property type="match status" value="1"/>
</dbReference>
<dbReference type="OrthoDB" id="190265at2759"/>
<evidence type="ECO:0000259" key="4">
    <source>
        <dbReference type="SMART" id="SM00645"/>
    </source>
</evidence>
<evidence type="ECO:0000256" key="1">
    <source>
        <dbReference type="ARBA" id="ARBA00008455"/>
    </source>
</evidence>
<dbReference type="Pfam" id="PF08246">
    <property type="entry name" value="Inhibitor_I29"/>
    <property type="match status" value="1"/>
</dbReference>
<accession>A0A9J6BI18</accession>
<dbReference type="SMART" id="SM00848">
    <property type="entry name" value="Inhibitor_I29"/>
    <property type="match status" value="1"/>
</dbReference>
<feature type="chain" id="PRO_5039950761" evidence="3">
    <location>
        <begin position="19"/>
        <end position="355"/>
    </location>
</feature>
<dbReference type="Proteomes" id="UP001107558">
    <property type="component" value="Chromosome 4"/>
</dbReference>
<dbReference type="CDD" id="cd02248">
    <property type="entry name" value="Peptidase_C1A"/>
    <property type="match status" value="1"/>
</dbReference>
<keyword evidence="2" id="KW-1015">Disulfide bond</keyword>
<feature type="domain" description="Cathepsin propeptide inhibitor" evidence="5">
    <location>
        <begin position="27"/>
        <end position="83"/>
    </location>
</feature>
<feature type="domain" description="Peptidase C1A papain C-terminal" evidence="4">
    <location>
        <begin position="113"/>
        <end position="341"/>
    </location>
</feature>
<dbReference type="InterPro" id="IPR000668">
    <property type="entry name" value="Peptidase_C1A_C"/>
</dbReference>
<comment type="similarity">
    <text evidence="1">Belongs to the peptidase C1 family.</text>
</comment>